<proteinExistence type="predicted"/>
<dbReference type="AlphaFoldDB" id="A0A1M6HH39"/>
<dbReference type="STRING" id="1168035.SAMN05444280_11386"/>
<organism evidence="2 3">
    <name type="scientific">Tangfeifania diversioriginum</name>
    <dbReference type="NCBI Taxonomy" id="1168035"/>
    <lineage>
        <taxon>Bacteria</taxon>
        <taxon>Pseudomonadati</taxon>
        <taxon>Bacteroidota</taxon>
        <taxon>Bacteroidia</taxon>
        <taxon>Marinilabiliales</taxon>
        <taxon>Prolixibacteraceae</taxon>
        <taxon>Tangfeifania</taxon>
    </lineage>
</organism>
<dbReference type="Proteomes" id="UP000184050">
    <property type="component" value="Unassembled WGS sequence"/>
</dbReference>
<name>A0A1M6HH39_9BACT</name>
<evidence type="ECO:0000313" key="3">
    <source>
        <dbReference type="Proteomes" id="UP000184050"/>
    </source>
</evidence>
<evidence type="ECO:0000256" key="1">
    <source>
        <dbReference type="SAM" id="MobiDB-lite"/>
    </source>
</evidence>
<sequence>MKQNHPTPGWKGKGIPAPRGGPETGPAPACRTGRNSLPYCVIQAGDSLIEETRIRDGTGAVNSDSPIEETRIRDGTEIHIPVCRTGRRDGTELHIRDSSTNAAFQIPEGLHMYSPNLQGLRNLEGLKSRSRAREPAGHPPEKVCRSRTGMERARNGTRVFSTAHSNPAGLHVYRKGKHVLNAIPGVEQQSAPHYFYKHLMPAWSAGRPLESGLAAYIAVGFPEGMAMPNQRNMPCFMPVYIAVGFSQRNRHTHTSPGLQPHQEEMWLKPKELVCSFLIRQLKQTAIEKQIPAGLHVYRKRKHGLNAAPGVEQLFTPWYFYKYSMPAWSTDRPPASALAANIAVGFPEGMAMPSQRNRHTHISTGLQPHQEKMWLKPDLPRFILIRQLKQTAIQGTSNAVRQIPEGLHVYSQTVSRENTRGVIRTCQRAELLFIPLGTTSTKTKSKKIDNE</sequence>
<reference evidence="2 3" key="1">
    <citation type="submission" date="2016-11" db="EMBL/GenBank/DDBJ databases">
        <authorList>
            <person name="Jaros S."/>
            <person name="Januszkiewicz K."/>
            <person name="Wedrychowicz H."/>
        </authorList>
    </citation>
    <scope>NUCLEOTIDE SEQUENCE [LARGE SCALE GENOMIC DNA]</scope>
    <source>
        <strain evidence="2 3">DSM 27063</strain>
    </source>
</reference>
<keyword evidence="3" id="KW-1185">Reference proteome</keyword>
<evidence type="ECO:0000313" key="2">
    <source>
        <dbReference type="EMBL" id="SHJ21471.1"/>
    </source>
</evidence>
<accession>A0A1M6HH39</accession>
<dbReference type="RefSeq" id="WP_073168979.1">
    <property type="nucleotide sequence ID" value="NZ_FQZE01000013.1"/>
</dbReference>
<protein>
    <submittedName>
        <fullName evidence="2">Uncharacterized protein</fullName>
    </submittedName>
</protein>
<feature type="region of interest" description="Disordered" evidence="1">
    <location>
        <begin position="1"/>
        <end position="34"/>
    </location>
</feature>
<gene>
    <name evidence="2" type="ORF">SAMN05444280_11386</name>
</gene>
<dbReference type="EMBL" id="FQZE01000013">
    <property type="protein sequence ID" value="SHJ21471.1"/>
    <property type="molecule type" value="Genomic_DNA"/>
</dbReference>